<dbReference type="VEuPathDB" id="VectorBase:LDEU014098"/>
<dbReference type="GO" id="GO:0016020">
    <property type="term" value="C:membrane"/>
    <property type="evidence" value="ECO:0007669"/>
    <property type="project" value="TreeGrafter"/>
</dbReference>
<dbReference type="OrthoDB" id="6749331at2759"/>
<feature type="domain" description="Aminopeptidase N-like N-terminal" evidence="1">
    <location>
        <begin position="20"/>
        <end position="91"/>
    </location>
</feature>
<keyword evidence="2" id="KW-0378">Hydrolase</keyword>
<dbReference type="GO" id="GO:0006508">
    <property type="term" value="P:proteolysis"/>
    <property type="evidence" value="ECO:0007669"/>
    <property type="project" value="TreeGrafter"/>
</dbReference>
<accession>A0A443R3H0</accession>
<dbReference type="STRING" id="299467.A0A443R3H0"/>
<proteinExistence type="predicted"/>
<dbReference type="PANTHER" id="PTHR11533:SF174">
    <property type="entry name" value="PUROMYCIN-SENSITIVE AMINOPEPTIDASE-RELATED"/>
    <property type="match status" value="1"/>
</dbReference>
<dbReference type="InterPro" id="IPR050344">
    <property type="entry name" value="Peptidase_M1_aminopeptidases"/>
</dbReference>
<dbReference type="GO" id="GO:0042277">
    <property type="term" value="F:peptide binding"/>
    <property type="evidence" value="ECO:0007669"/>
    <property type="project" value="TreeGrafter"/>
</dbReference>
<dbReference type="GO" id="GO:0043171">
    <property type="term" value="P:peptide catabolic process"/>
    <property type="evidence" value="ECO:0007669"/>
    <property type="project" value="TreeGrafter"/>
</dbReference>
<gene>
    <name evidence="2" type="ORF">B4U80_11443</name>
</gene>
<dbReference type="EMBL" id="NCKV01049945">
    <property type="protein sequence ID" value="RWS09819.1"/>
    <property type="molecule type" value="Genomic_DNA"/>
</dbReference>
<dbReference type="GO" id="GO:0005737">
    <property type="term" value="C:cytoplasm"/>
    <property type="evidence" value="ECO:0007669"/>
    <property type="project" value="TreeGrafter"/>
</dbReference>
<dbReference type="InterPro" id="IPR042097">
    <property type="entry name" value="Aminopeptidase_N-like_N_sf"/>
</dbReference>
<dbReference type="GO" id="GO:0008270">
    <property type="term" value="F:zinc ion binding"/>
    <property type="evidence" value="ECO:0007669"/>
    <property type="project" value="TreeGrafter"/>
</dbReference>
<evidence type="ECO:0000313" key="2">
    <source>
        <dbReference type="EMBL" id="RWS09819.1"/>
    </source>
</evidence>
<keyword evidence="2" id="KW-0645">Protease</keyword>
<comment type="caution">
    <text evidence="2">The sequence shown here is derived from an EMBL/GenBank/DDBJ whole genome shotgun (WGS) entry which is preliminary data.</text>
</comment>
<protein>
    <submittedName>
        <fullName evidence="2">Puromycin-sensitive aminopeptidase-like protein</fullName>
    </submittedName>
</protein>
<evidence type="ECO:0000313" key="3">
    <source>
        <dbReference type="Proteomes" id="UP000288716"/>
    </source>
</evidence>
<dbReference type="GO" id="GO:0070006">
    <property type="term" value="F:metalloaminopeptidase activity"/>
    <property type="evidence" value="ECO:0007669"/>
    <property type="project" value="TreeGrafter"/>
</dbReference>
<dbReference type="PANTHER" id="PTHR11533">
    <property type="entry name" value="PROTEASE M1 ZINC METALLOPROTEASE"/>
    <property type="match status" value="1"/>
</dbReference>
<dbReference type="Proteomes" id="UP000288716">
    <property type="component" value="Unassembled WGS sequence"/>
</dbReference>
<dbReference type="SUPFAM" id="SSF63737">
    <property type="entry name" value="Leukotriene A4 hydrolase N-terminal domain"/>
    <property type="match status" value="1"/>
</dbReference>
<dbReference type="Gene3D" id="2.60.40.1730">
    <property type="entry name" value="tricorn interacting facor f3 domain"/>
    <property type="match status" value="1"/>
</dbReference>
<dbReference type="InterPro" id="IPR045357">
    <property type="entry name" value="Aminopeptidase_N-like_N"/>
</dbReference>
<reference evidence="2 3" key="1">
    <citation type="journal article" date="2018" name="Gigascience">
        <title>Genomes of trombidid mites reveal novel predicted allergens and laterally-transferred genes associated with secondary metabolism.</title>
        <authorList>
            <person name="Dong X."/>
            <person name="Chaisiri K."/>
            <person name="Xia D."/>
            <person name="Armstrong S.D."/>
            <person name="Fang Y."/>
            <person name="Donnelly M.J."/>
            <person name="Kadowaki T."/>
            <person name="McGarry J.W."/>
            <person name="Darby A.C."/>
            <person name="Makepeace B.L."/>
        </authorList>
    </citation>
    <scope>NUCLEOTIDE SEQUENCE [LARGE SCALE GENOMIC DNA]</scope>
    <source>
        <strain evidence="2">UoL-UT</strain>
    </source>
</reference>
<dbReference type="Pfam" id="PF17900">
    <property type="entry name" value="Peptidase_M1_N"/>
    <property type="match status" value="1"/>
</dbReference>
<organism evidence="2 3">
    <name type="scientific">Leptotrombidium deliense</name>
    <dbReference type="NCBI Taxonomy" id="299467"/>
    <lineage>
        <taxon>Eukaryota</taxon>
        <taxon>Metazoa</taxon>
        <taxon>Ecdysozoa</taxon>
        <taxon>Arthropoda</taxon>
        <taxon>Chelicerata</taxon>
        <taxon>Arachnida</taxon>
        <taxon>Acari</taxon>
        <taxon>Acariformes</taxon>
        <taxon>Trombidiformes</taxon>
        <taxon>Prostigmata</taxon>
        <taxon>Anystina</taxon>
        <taxon>Parasitengona</taxon>
        <taxon>Trombiculoidea</taxon>
        <taxon>Trombiculidae</taxon>
        <taxon>Leptotrombidium</taxon>
    </lineage>
</organism>
<keyword evidence="2" id="KW-0031">Aminopeptidase</keyword>
<keyword evidence="3" id="KW-1185">Reference proteome</keyword>
<name>A0A443R3H0_9ACAR</name>
<dbReference type="AlphaFoldDB" id="A0A443R3H0"/>
<evidence type="ECO:0000259" key="1">
    <source>
        <dbReference type="Pfam" id="PF17900"/>
    </source>
</evidence>
<sequence>MTLKLRPLFFQQTLNLEMEILRGFYRSKYTAANGEVRYAATTKFEPHHARRAFSCWDEPAVKAKFDVTLISPKDRVALSNMNVISEENDVDPSKKVYAKIPALIIIFNVKLVEVFLNFLNERCVPFKKRKS</sequence>
<dbReference type="GO" id="GO:0005615">
    <property type="term" value="C:extracellular space"/>
    <property type="evidence" value="ECO:0007669"/>
    <property type="project" value="TreeGrafter"/>
</dbReference>